<dbReference type="STRING" id="65393.PCC7424_0142"/>
<protein>
    <submittedName>
        <fullName evidence="1">Uncharacterized protein</fullName>
    </submittedName>
</protein>
<reference evidence="2" key="1">
    <citation type="journal article" date="2011" name="MBio">
        <title>Novel metabolic attributes of the genus Cyanothece, comprising a group of unicellular nitrogen-fixing Cyanobacteria.</title>
        <authorList>
            <person name="Bandyopadhyay A."/>
            <person name="Elvitigala T."/>
            <person name="Welsh E."/>
            <person name="Stockel J."/>
            <person name="Liberton M."/>
            <person name="Min H."/>
            <person name="Sherman L.A."/>
            <person name="Pakrasi H.B."/>
        </authorList>
    </citation>
    <scope>NUCLEOTIDE SEQUENCE [LARGE SCALE GENOMIC DNA]</scope>
    <source>
        <strain evidence="2">PCC 7424</strain>
    </source>
</reference>
<name>B7K9C9_GLOC7</name>
<dbReference type="KEGG" id="cyc:PCC7424_0142"/>
<organism evidence="1 2">
    <name type="scientific">Gloeothece citriformis (strain PCC 7424)</name>
    <name type="common">Cyanothece sp. (strain PCC 7424)</name>
    <dbReference type="NCBI Taxonomy" id="65393"/>
    <lineage>
        <taxon>Bacteria</taxon>
        <taxon>Bacillati</taxon>
        <taxon>Cyanobacteriota</taxon>
        <taxon>Cyanophyceae</taxon>
        <taxon>Oscillatoriophycideae</taxon>
        <taxon>Chroococcales</taxon>
        <taxon>Aphanothecaceae</taxon>
        <taxon>Gloeothece</taxon>
        <taxon>Gloeothece citriformis</taxon>
    </lineage>
</organism>
<dbReference type="HOGENOM" id="CLU_2632233_0_0_3"/>
<dbReference type="RefSeq" id="WP_012597562.1">
    <property type="nucleotide sequence ID" value="NC_011729.1"/>
</dbReference>
<accession>B7K9C9</accession>
<sequence>MWIKAANQSLVNLSLMEGILIVNPKSNVFNVIAYGQSMNEECAPEYYLARFGTKPEAQKYLDQLCFILGGKDLNLFF</sequence>
<keyword evidence="2" id="KW-1185">Reference proteome</keyword>
<proteinExistence type="predicted"/>
<gene>
    <name evidence="1" type="ordered locus">PCC7424_0142</name>
</gene>
<dbReference type="AlphaFoldDB" id="B7K9C9"/>
<dbReference type="Proteomes" id="UP000002384">
    <property type="component" value="Chromosome"/>
</dbReference>
<evidence type="ECO:0000313" key="2">
    <source>
        <dbReference type="Proteomes" id="UP000002384"/>
    </source>
</evidence>
<evidence type="ECO:0000313" key="1">
    <source>
        <dbReference type="EMBL" id="ACK68612.1"/>
    </source>
</evidence>
<dbReference type="EMBL" id="CP001291">
    <property type="protein sequence ID" value="ACK68612.1"/>
    <property type="molecule type" value="Genomic_DNA"/>
</dbReference>